<proteinExistence type="predicted"/>
<dbReference type="AlphaFoldDB" id="A0A8D9EKF8"/>
<dbReference type="EMBL" id="HBUF01546727">
    <property type="protein sequence ID" value="CAG6757304.1"/>
    <property type="molecule type" value="Transcribed_RNA"/>
</dbReference>
<dbReference type="EMBL" id="HBUF01546726">
    <property type="protein sequence ID" value="CAG6757303.1"/>
    <property type="molecule type" value="Transcribed_RNA"/>
</dbReference>
<sequence length="187" mass="20927">MGMYDVPAIIDYILEKTKNKQLLYIGHSMGCTMFYVMSIMRPEYNDKILGHISLAPVTYFAETWSLPFKAVAPFANELKVVIDVATNGEILSRTPGLVSTIKKLCLIGEMQKFFCLNMLFFLFGKNEAQIPTSLIPDIMADIPAGASMKTFVHYEQLINSNSVNMTMGLLTSACTIQKRLLPTILQL</sequence>
<dbReference type="SUPFAM" id="SSF53474">
    <property type="entry name" value="alpha/beta-Hydrolases"/>
    <property type="match status" value="1"/>
</dbReference>
<evidence type="ECO:0000313" key="1">
    <source>
        <dbReference type="EMBL" id="CAG6757303.1"/>
    </source>
</evidence>
<dbReference type="Gene3D" id="3.40.50.1820">
    <property type="entry name" value="alpha/beta hydrolase"/>
    <property type="match status" value="1"/>
</dbReference>
<organism evidence="1">
    <name type="scientific">Cacopsylla melanoneura</name>
    <dbReference type="NCBI Taxonomy" id="428564"/>
    <lineage>
        <taxon>Eukaryota</taxon>
        <taxon>Metazoa</taxon>
        <taxon>Ecdysozoa</taxon>
        <taxon>Arthropoda</taxon>
        <taxon>Hexapoda</taxon>
        <taxon>Insecta</taxon>
        <taxon>Pterygota</taxon>
        <taxon>Neoptera</taxon>
        <taxon>Paraneoptera</taxon>
        <taxon>Hemiptera</taxon>
        <taxon>Sternorrhyncha</taxon>
        <taxon>Psylloidea</taxon>
        <taxon>Psyllidae</taxon>
        <taxon>Psyllinae</taxon>
        <taxon>Cacopsylla</taxon>
    </lineage>
</organism>
<accession>A0A8D9EKF8</accession>
<name>A0A8D9EKF8_9HEMI</name>
<dbReference type="PANTHER" id="PTHR11005">
    <property type="entry name" value="LYSOSOMAL ACID LIPASE-RELATED"/>
    <property type="match status" value="1"/>
</dbReference>
<reference evidence="1" key="1">
    <citation type="submission" date="2021-05" db="EMBL/GenBank/DDBJ databases">
        <authorList>
            <person name="Alioto T."/>
            <person name="Alioto T."/>
            <person name="Gomez Garrido J."/>
        </authorList>
    </citation>
    <scope>NUCLEOTIDE SEQUENCE</scope>
</reference>
<dbReference type="InterPro" id="IPR029058">
    <property type="entry name" value="AB_hydrolase_fold"/>
</dbReference>
<protein>
    <submittedName>
        <fullName evidence="1">Lipase 1</fullName>
    </submittedName>
</protein>